<evidence type="ECO:0000256" key="7">
    <source>
        <dbReference type="ARBA" id="ARBA00023136"/>
    </source>
</evidence>
<evidence type="ECO:0000256" key="2">
    <source>
        <dbReference type="ARBA" id="ARBA00007520"/>
    </source>
</evidence>
<feature type="transmembrane region" description="Helical" evidence="8">
    <location>
        <begin position="21"/>
        <end position="40"/>
    </location>
</feature>
<gene>
    <name evidence="10" type="primary">tetA</name>
    <name evidence="10" type="ORF">CPPEL_07075</name>
</gene>
<keyword evidence="7 8" id="KW-0472">Membrane</keyword>
<dbReference type="OrthoDB" id="9793283at2"/>
<dbReference type="InterPro" id="IPR036259">
    <property type="entry name" value="MFS_trans_sf"/>
</dbReference>
<dbReference type="GO" id="GO:0005886">
    <property type="term" value="C:plasma membrane"/>
    <property type="evidence" value="ECO:0007669"/>
    <property type="project" value="UniProtKB-SubCell"/>
</dbReference>
<dbReference type="PROSITE" id="PS50850">
    <property type="entry name" value="MFS"/>
    <property type="match status" value="1"/>
</dbReference>
<feature type="transmembrane region" description="Helical" evidence="8">
    <location>
        <begin position="46"/>
        <end position="66"/>
    </location>
</feature>
<proteinExistence type="inferred from homology"/>
<evidence type="ECO:0000256" key="8">
    <source>
        <dbReference type="SAM" id="Phobius"/>
    </source>
</evidence>
<evidence type="ECO:0000313" key="11">
    <source>
        <dbReference type="Proteomes" id="UP000271426"/>
    </source>
</evidence>
<feature type="transmembrane region" description="Helical" evidence="8">
    <location>
        <begin position="148"/>
        <end position="168"/>
    </location>
</feature>
<dbReference type="InterPro" id="IPR001958">
    <property type="entry name" value="Tet-R_TetA/multi-R_MdtG-like"/>
</dbReference>
<feature type="transmembrane region" description="Helical" evidence="8">
    <location>
        <begin position="289"/>
        <end position="319"/>
    </location>
</feature>
<dbReference type="Pfam" id="PF07690">
    <property type="entry name" value="MFS_1"/>
    <property type="match status" value="1"/>
</dbReference>
<dbReference type="InterPro" id="IPR020846">
    <property type="entry name" value="MFS_dom"/>
</dbReference>
<protein>
    <submittedName>
        <fullName evidence="10">Tetracycline resistance protein, class C</fullName>
    </submittedName>
</protein>
<feature type="domain" description="Major facilitator superfamily (MFS) profile" evidence="9">
    <location>
        <begin position="21"/>
        <end position="402"/>
    </location>
</feature>
<dbReference type="Gene3D" id="1.20.1250.20">
    <property type="entry name" value="MFS general substrate transporter like domains"/>
    <property type="match status" value="2"/>
</dbReference>
<dbReference type="Proteomes" id="UP000271426">
    <property type="component" value="Chromosome"/>
</dbReference>
<keyword evidence="6 8" id="KW-1133">Transmembrane helix</keyword>
<reference evidence="10 11" key="1">
    <citation type="submission" date="2018-11" db="EMBL/GenBank/DDBJ databases">
        <authorList>
            <person name="Kleinhagauer T."/>
            <person name="Glaeser S.P."/>
            <person name="Spergser J."/>
            <person name="Ruckert C."/>
            <person name="Kaempfer P."/>
            <person name="Busse H.-J."/>
        </authorList>
    </citation>
    <scope>NUCLEOTIDE SEQUENCE [LARGE SCALE GENOMIC DNA]</scope>
    <source>
        <strain evidence="10 11">812CH</strain>
    </source>
</reference>
<evidence type="ECO:0000313" key="10">
    <source>
        <dbReference type="EMBL" id="AZA09525.1"/>
    </source>
</evidence>
<dbReference type="InterPro" id="IPR005828">
    <property type="entry name" value="MFS_sugar_transport-like"/>
</dbReference>
<comment type="subcellular location">
    <subcellularLocation>
        <location evidence="1">Cell membrane</location>
        <topology evidence="1">Multi-pass membrane protein</topology>
    </subcellularLocation>
</comment>
<dbReference type="InterPro" id="IPR050171">
    <property type="entry name" value="MFS_Transporters"/>
</dbReference>
<evidence type="ECO:0000256" key="6">
    <source>
        <dbReference type="ARBA" id="ARBA00022989"/>
    </source>
</evidence>
<feature type="transmembrane region" description="Helical" evidence="8">
    <location>
        <begin position="174"/>
        <end position="192"/>
    </location>
</feature>
<evidence type="ECO:0000256" key="1">
    <source>
        <dbReference type="ARBA" id="ARBA00004651"/>
    </source>
</evidence>
<dbReference type="SUPFAM" id="SSF103473">
    <property type="entry name" value="MFS general substrate transporter"/>
    <property type="match status" value="1"/>
</dbReference>
<dbReference type="CDD" id="cd17325">
    <property type="entry name" value="MFS_MdtG_SLC18_like"/>
    <property type="match status" value="1"/>
</dbReference>
<dbReference type="AlphaFoldDB" id="A0A3G6IUS2"/>
<feature type="transmembrane region" description="Helical" evidence="8">
    <location>
        <begin position="243"/>
        <end position="268"/>
    </location>
</feature>
<evidence type="ECO:0000256" key="5">
    <source>
        <dbReference type="ARBA" id="ARBA00022692"/>
    </source>
</evidence>
<feature type="transmembrane region" description="Helical" evidence="8">
    <location>
        <begin position="115"/>
        <end position="136"/>
    </location>
</feature>
<evidence type="ECO:0000256" key="4">
    <source>
        <dbReference type="ARBA" id="ARBA00022475"/>
    </source>
</evidence>
<dbReference type="EMBL" id="CP033898">
    <property type="protein sequence ID" value="AZA09525.1"/>
    <property type="molecule type" value="Genomic_DNA"/>
</dbReference>
<feature type="transmembrane region" description="Helical" evidence="8">
    <location>
        <begin position="374"/>
        <end position="396"/>
    </location>
</feature>
<dbReference type="InterPro" id="IPR011701">
    <property type="entry name" value="MFS"/>
</dbReference>
<evidence type="ECO:0000256" key="3">
    <source>
        <dbReference type="ARBA" id="ARBA00022448"/>
    </source>
</evidence>
<dbReference type="GO" id="GO:0022857">
    <property type="term" value="F:transmembrane transporter activity"/>
    <property type="evidence" value="ECO:0007669"/>
    <property type="project" value="InterPro"/>
</dbReference>
<dbReference type="RefSeq" id="WP_123960442.1">
    <property type="nucleotide sequence ID" value="NZ_CP033898.1"/>
</dbReference>
<accession>A0A3G6IUS2</accession>
<dbReference type="PANTHER" id="PTHR23517">
    <property type="entry name" value="RESISTANCE PROTEIN MDTM, PUTATIVE-RELATED-RELATED"/>
    <property type="match status" value="1"/>
</dbReference>
<dbReference type="KEGG" id="cpso:CPPEL_07075"/>
<keyword evidence="4" id="KW-1003">Cell membrane</keyword>
<dbReference type="InterPro" id="IPR005829">
    <property type="entry name" value="Sugar_transporter_CS"/>
</dbReference>
<keyword evidence="11" id="KW-1185">Reference proteome</keyword>
<dbReference type="PROSITE" id="PS00216">
    <property type="entry name" value="SUGAR_TRANSPORT_1"/>
    <property type="match status" value="1"/>
</dbReference>
<dbReference type="PRINTS" id="PR01035">
    <property type="entry name" value="TCRTETA"/>
</dbReference>
<sequence>MGILSRVIRQANTTRTKIPHEIWILVMAAFIIAIGFGIIAPIIPQFAASFGVGMALAGAVVSVFAATRLIFAPVSGSLVDAIGSRKVYLTGLFTVAIATGFVAIAQAYWQIIVLRAIAGFGSTMFTVSAMGLIIKLSPPEIRGRASSAYASGFLFGNILGPVIGGALASLGMRIPFIIYAVTVILAACVVWWRMPSNIGAVQKGEKKLPTMRFGQAFADSAYRGTLISGFANGWSNFGARIAVVPLFCAATFSNGAAIAGIALTAFAAGNAFALQFSGKLADSIGRKPVLMAGLAINGAFTAALGFSGEVWVLLLLSALTGAGAGFLNPAQQAVLADVVGNEKSGGKVLANFQMSQDFGSILSPIAVGLTAQHFGFPAAFILCGVITAIALVYWIFARETLES</sequence>
<evidence type="ECO:0000259" key="9">
    <source>
        <dbReference type="PROSITE" id="PS50850"/>
    </source>
</evidence>
<comment type="similarity">
    <text evidence="2">Belongs to the major facilitator superfamily. TCR/Tet family.</text>
</comment>
<organism evidence="10 11">
    <name type="scientific">Corynebacterium pseudopelargi</name>
    <dbReference type="NCBI Taxonomy" id="2080757"/>
    <lineage>
        <taxon>Bacteria</taxon>
        <taxon>Bacillati</taxon>
        <taxon>Actinomycetota</taxon>
        <taxon>Actinomycetes</taxon>
        <taxon>Mycobacteriales</taxon>
        <taxon>Corynebacteriaceae</taxon>
        <taxon>Corynebacterium</taxon>
    </lineage>
</organism>
<dbReference type="Pfam" id="PF00083">
    <property type="entry name" value="Sugar_tr"/>
    <property type="match status" value="1"/>
</dbReference>
<keyword evidence="5 8" id="KW-0812">Transmembrane</keyword>
<feature type="transmembrane region" description="Helical" evidence="8">
    <location>
        <begin position="87"/>
        <end position="109"/>
    </location>
</feature>
<name>A0A3G6IUS2_9CORY</name>
<keyword evidence="3" id="KW-0813">Transport</keyword>